<name>A0ABR2HWQ8_9EUKA</name>
<organism evidence="1 2">
    <name type="scientific">Tritrichomonas musculus</name>
    <dbReference type="NCBI Taxonomy" id="1915356"/>
    <lineage>
        <taxon>Eukaryota</taxon>
        <taxon>Metamonada</taxon>
        <taxon>Parabasalia</taxon>
        <taxon>Tritrichomonadida</taxon>
        <taxon>Tritrichomonadidae</taxon>
        <taxon>Tritrichomonas</taxon>
    </lineage>
</organism>
<evidence type="ECO:0000313" key="1">
    <source>
        <dbReference type="EMBL" id="KAK8853941.1"/>
    </source>
</evidence>
<accession>A0ABR2HWQ8</accession>
<comment type="caution">
    <text evidence="1">The sequence shown here is derived from an EMBL/GenBank/DDBJ whole genome shotgun (WGS) entry which is preliminary data.</text>
</comment>
<evidence type="ECO:0008006" key="3">
    <source>
        <dbReference type="Google" id="ProtNLM"/>
    </source>
</evidence>
<dbReference type="SUPFAM" id="SSF103657">
    <property type="entry name" value="BAR/IMD domain-like"/>
    <property type="match status" value="1"/>
</dbReference>
<sequence>MWRKMKQNSTAMFEKMKVKKTEESPEFQEAHEHYADMKKCSKDFIEQAESFVNLVSKIIPDFDEVCKNIKPVMDTIDDPKAQEFSKCLDQMDSQLTSNGQDFANKIIDQVIGPMKVLSTQMTELGKVEKEHERMSLLLEANKDKLAKLTQKNKKPKEIEKYQQKVQDKTKTVADLESSFINDVQTHWDNRAVLLQKPLSDLSLLMTEFGAMIRDASMPLQQNIGNELMNKEYQEDAN</sequence>
<dbReference type="EMBL" id="JAPFFF010000021">
    <property type="protein sequence ID" value="KAK8853941.1"/>
    <property type="molecule type" value="Genomic_DNA"/>
</dbReference>
<proteinExistence type="predicted"/>
<reference evidence="1 2" key="1">
    <citation type="submission" date="2024-04" db="EMBL/GenBank/DDBJ databases">
        <title>Tritrichomonas musculus Genome.</title>
        <authorList>
            <person name="Alves-Ferreira E."/>
            <person name="Grigg M."/>
            <person name="Lorenzi H."/>
            <person name="Galac M."/>
        </authorList>
    </citation>
    <scope>NUCLEOTIDE SEQUENCE [LARGE SCALE GENOMIC DNA]</scope>
    <source>
        <strain evidence="1 2">EAF2021</strain>
    </source>
</reference>
<gene>
    <name evidence="1" type="ORF">M9Y10_016488</name>
</gene>
<dbReference type="Proteomes" id="UP001470230">
    <property type="component" value="Unassembled WGS sequence"/>
</dbReference>
<dbReference type="Gene3D" id="1.20.1270.60">
    <property type="entry name" value="Arfaptin homology (AH) domain/BAR domain"/>
    <property type="match status" value="1"/>
</dbReference>
<keyword evidence="2" id="KW-1185">Reference proteome</keyword>
<dbReference type="InterPro" id="IPR027267">
    <property type="entry name" value="AH/BAR_dom_sf"/>
</dbReference>
<evidence type="ECO:0000313" key="2">
    <source>
        <dbReference type="Proteomes" id="UP001470230"/>
    </source>
</evidence>
<protein>
    <recommendedName>
        <fullName evidence="3">BAR domain-containing protein</fullName>
    </recommendedName>
</protein>